<sequence length="801" mass="85175">MMKKRFQAAVYAGLGSLLVTVPAFAQGAAAGTGTAAQPAPADEADGPSSRGLNEIVVIAQKIEQNLQDVPVAVTAFSGEELEQQNATKFNDIARLTPSLYISKVSATETAPVITLRGQVQADVLATLDPSVGTYVDGYYWSRAYGLNSDLLDIQSVQTLKGPQGTLFGRNTTGGAILIQTNDPNFDGFSGSVSATYGRFNEMQGTAVLNLPIVDDKVAMRVAFSKSKRDGYVRNLFDGKKYGERDSWVGRAKLLVQPTDNFRLLFSAELYKSDARPVPYSLAQISTVGFTGATPSSGLGFLSYAIQSGFVGAGGFDIAGARAQLDQYIATSQNSDELSFNSPFRNYAKTQTYTGTASLDTAFGTVKFIGGYRNVKAAAPLDLDGTAVTLLNTGTIGTNSLQQDLTQYSGEFQITGQAFGDVVDFAAGIFYFHEKGNDGSQSTSLGFVNPNVPSIFDGTVSNDSQGIYGQASVHVTDKLTLTGGLRYSIEDKALTLRNRSFVAAANGFQCTLTGATLPDCRAFRRDSFNGISYNVGADYQFGDAMIYIKAGRGFRSGGENLRATGAAASSFVPFKPEVATSQEVGFKSEFLDRRVRLNVAAYHSVVNDIQRSVLVAGPGGTAATTVGNAGKLRVNGAEAELTARLFDGFTLGATGAITKPKYLEYFDGVKDRRTDRIGGVPHHTFSVSGTYEHDFGSTGLLLRADYVWTGKVALQSYNEVGDPNNAAIIAATTAPSAGIINARAALTFADGGFELALFGRNLTNNRDVQLGLVLPQPLGLTINQRREPRTFGITGTIRFGGK</sequence>
<feature type="domain" description="TonB-dependent receptor-like beta-barrel" evidence="14">
    <location>
        <begin position="329"/>
        <end position="761"/>
    </location>
</feature>
<evidence type="ECO:0000313" key="16">
    <source>
        <dbReference type="EMBL" id="PQM27727.1"/>
    </source>
</evidence>
<keyword evidence="10 11" id="KW-0998">Cell outer membrane</keyword>
<keyword evidence="5 11" id="KW-0812">Transmembrane</keyword>
<keyword evidence="17" id="KW-1185">Reference proteome</keyword>
<dbReference type="Proteomes" id="UP000238954">
    <property type="component" value="Chromosome"/>
</dbReference>
<comment type="similarity">
    <text evidence="11 12">Belongs to the TonB-dependent receptor family.</text>
</comment>
<comment type="subcellular location">
    <subcellularLocation>
        <location evidence="1 11">Cell outer membrane</location>
        <topology evidence="1 11">Multi-pass membrane protein</topology>
    </subcellularLocation>
</comment>
<keyword evidence="6" id="KW-0408">Iron</keyword>
<dbReference type="InterPro" id="IPR036942">
    <property type="entry name" value="Beta-barrel_TonB_sf"/>
</dbReference>
<dbReference type="Pfam" id="PF00593">
    <property type="entry name" value="TonB_dep_Rec_b-barrel"/>
    <property type="match status" value="1"/>
</dbReference>
<dbReference type="SUPFAM" id="SSF56935">
    <property type="entry name" value="Porins"/>
    <property type="match status" value="1"/>
</dbReference>
<evidence type="ECO:0000256" key="4">
    <source>
        <dbReference type="ARBA" id="ARBA00022496"/>
    </source>
</evidence>
<dbReference type="InterPro" id="IPR039426">
    <property type="entry name" value="TonB-dep_rcpt-like"/>
</dbReference>
<name>A0A2S8B5U2_9SPHN</name>
<dbReference type="InterPro" id="IPR012910">
    <property type="entry name" value="Plug_dom"/>
</dbReference>
<evidence type="ECO:0000256" key="10">
    <source>
        <dbReference type="ARBA" id="ARBA00023237"/>
    </source>
</evidence>
<evidence type="ECO:0000256" key="5">
    <source>
        <dbReference type="ARBA" id="ARBA00022692"/>
    </source>
</evidence>
<dbReference type="PANTHER" id="PTHR32552:SF81">
    <property type="entry name" value="TONB-DEPENDENT OUTER MEMBRANE RECEPTOR"/>
    <property type="match status" value="1"/>
</dbReference>
<keyword evidence="4" id="KW-0410">Iron transport</keyword>
<evidence type="ECO:0000256" key="11">
    <source>
        <dbReference type="PROSITE-ProRule" id="PRU01360"/>
    </source>
</evidence>
<evidence type="ECO:0000256" key="9">
    <source>
        <dbReference type="ARBA" id="ARBA00023136"/>
    </source>
</evidence>
<keyword evidence="8 12" id="KW-0798">TonB box</keyword>
<dbReference type="InterPro" id="IPR000531">
    <property type="entry name" value="Beta-barrel_TonB"/>
</dbReference>
<dbReference type="EMBL" id="PHFW01000002">
    <property type="protein sequence ID" value="PQM27727.1"/>
    <property type="molecule type" value="Genomic_DNA"/>
</dbReference>
<feature type="signal peptide" evidence="13">
    <location>
        <begin position="1"/>
        <end position="25"/>
    </location>
</feature>
<keyword evidence="3 11" id="KW-1134">Transmembrane beta strand</keyword>
<proteinExistence type="inferred from homology"/>
<protein>
    <recommendedName>
        <fullName evidence="18">TonB-dependent receptor</fullName>
    </recommendedName>
</protein>
<evidence type="ECO:0000313" key="17">
    <source>
        <dbReference type="Proteomes" id="UP000238954"/>
    </source>
</evidence>
<evidence type="ECO:0000256" key="1">
    <source>
        <dbReference type="ARBA" id="ARBA00004571"/>
    </source>
</evidence>
<comment type="caution">
    <text evidence="16">The sequence shown here is derived from an EMBL/GenBank/DDBJ whole genome shotgun (WGS) entry which is preliminary data.</text>
</comment>
<evidence type="ECO:0000256" key="13">
    <source>
        <dbReference type="SAM" id="SignalP"/>
    </source>
</evidence>
<dbReference type="Pfam" id="PF07715">
    <property type="entry name" value="Plug"/>
    <property type="match status" value="1"/>
</dbReference>
<evidence type="ECO:0000256" key="6">
    <source>
        <dbReference type="ARBA" id="ARBA00023004"/>
    </source>
</evidence>
<dbReference type="PANTHER" id="PTHR32552">
    <property type="entry name" value="FERRICHROME IRON RECEPTOR-RELATED"/>
    <property type="match status" value="1"/>
</dbReference>
<evidence type="ECO:0000256" key="3">
    <source>
        <dbReference type="ARBA" id="ARBA00022452"/>
    </source>
</evidence>
<evidence type="ECO:0000256" key="12">
    <source>
        <dbReference type="RuleBase" id="RU003357"/>
    </source>
</evidence>
<evidence type="ECO:0000256" key="8">
    <source>
        <dbReference type="ARBA" id="ARBA00023077"/>
    </source>
</evidence>
<keyword evidence="9 11" id="KW-0472">Membrane</keyword>
<dbReference type="GO" id="GO:0006826">
    <property type="term" value="P:iron ion transport"/>
    <property type="evidence" value="ECO:0007669"/>
    <property type="project" value="UniProtKB-KW"/>
</dbReference>
<dbReference type="GO" id="GO:0009279">
    <property type="term" value="C:cell outer membrane"/>
    <property type="evidence" value="ECO:0007669"/>
    <property type="project" value="UniProtKB-SubCell"/>
</dbReference>
<keyword evidence="13" id="KW-0732">Signal</keyword>
<dbReference type="AlphaFoldDB" id="A0A2S8B5U2"/>
<keyword evidence="7" id="KW-0406">Ion transport</keyword>
<dbReference type="PROSITE" id="PS52016">
    <property type="entry name" value="TONB_DEPENDENT_REC_3"/>
    <property type="match status" value="1"/>
</dbReference>
<keyword evidence="2 11" id="KW-0813">Transport</keyword>
<dbReference type="Gene3D" id="2.40.170.20">
    <property type="entry name" value="TonB-dependent receptor, beta-barrel domain"/>
    <property type="match status" value="1"/>
</dbReference>
<evidence type="ECO:0000256" key="2">
    <source>
        <dbReference type="ARBA" id="ARBA00022448"/>
    </source>
</evidence>
<feature type="domain" description="TonB-dependent receptor plug" evidence="15">
    <location>
        <begin position="66"/>
        <end position="175"/>
    </location>
</feature>
<organism evidence="16 17">
    <name type="scientific">Sphingopyxis lindanitolerans</name>
    <dbReference type="NCBI Taxonomy" id="2054227"/>
    <lineage>
        <taxon>Bacteria</taxon>
        <taxon>Pseudomonadati</taxon>
        <taxon>Pseudomonadota</taxon>
        <taxon>Alphaproteobacteria</taxon>
        <taxon>Sphingomonadales</taxon>
        <taxon>Sphingomonadaceae</taxon>
        <taxon>Sphingopyxis</taxon>
    </lineage>
</organism>
<evidence type="ECO:0000259" key="15">
    <source>
        <dbReference type="Pfam" id="PF07715"/>
    </source>
</evidence>
<reference evidence="17" key="1">
    <citation type="submission" date="2017-11" db="EMBL/GenBank/DDBJ databases">
        <title>The complete genome sequence of Sphingopyxis pomeranensis sp. nov. strain WS5A3p.</title>
        <authorList>
            <person name="Kaminski M.A."/>
        </authorList>
    </citation>
    <scope>NUCLEOTIDE SEQUENCE [LARGE SCALE GENOMIC DNA]</scope>
    <source>
        <strain evidence="17">WS5A3p</strain>
    </source>
</reference>
<evidence type="ECO:0000259" key="14">
    <source>
        <dbReference type="Pfam" id="PF00593"/>
    </source>
</evidence>
<gene>
    <name evidence="16" type="ORF">CVO77_03945</name>
</gene>
<accession>A0A2S8B5U2</accession>
<feature type="chain" id="PRO_5015703882" description="TonB-dependent receptor" evidence="13">
    <location>
        <begin position="26"/>
        <end position="801"/>
    </location>
</feature>
<evidence type="ECO:0000256" key="7">
    <source>
        <dbReference type="ARBA" id="ARBA00023065"/>
    </source>
</evidence>
<evidence type="ECO:0008006" key="18">
    <source>
        <dbReference type="Google" id="ProtNLM"/>
    </source>
</evidence>